<dbReference type="Pfam" id="PF13860">
    <property type="entry name" value="FlgD_ig"/>
    <property type="match status" value="1"/>
</dbReference>
<proteinExistence type="predicted"/>
<dbReference type="InterPro" id="IPR026444">
    <property type="entry name" value="Secre_tail"/>
</dbReference>
<evidence type="ECO:0000259" key="1">
    <source>
        <dbReference type="Pfam" id="PF13860"/>
    </source>
</evidence>
<reference evidence="2" key="1">
    <citation type="submission" date="2015-10" db="EMBL/GenBank/DDBJ databases">
        <authorList>
            <person name="Gilbert D.G."/>
        </authorList>
    </citation>
    <scope>NUCLEOTIDE SEQUENCE</scope>
</reference>
<dbReference type="EMBL" id="FAXC01000409">
    <property type="protein sequence ID" value="CUV10382.1"/>
    <property type="molecule type" value="Genomic_DNA"/>
</dbReference>
<protein>
    <submittedName>
        <fullName evidence="2">T1SS secreted agglutinin RTX</fullName>
    </submittedName>
</protein>
<evidence type="ECO:0000313" key="2">
    <source>
        <dbReference type="EMBL" id="CUV10382.1"/>
    </source>
</evidence>
<name>A0A160VIK5_9ZZZZ</name>
<dbReference type="InterPro" id="IPR025965">
    <property type="entry name" value="FlgD/Vpr_Ig-like"/>
</dbReference>
<dbReference type="NCBIfam" id="TIGR04183">
    <property type="entry name" value="Por_Secre_tail"/>
    <property type="match status" value="1"/>
</dbReference>
<feature type="domain" description="FlgD/Vpr Ig-like" evidence="1">
    <location>
        <begin position="324"/>
        <end position="376"/>
    </location>
</feature>
<dbReference type="AlphaFoldDB" id="A0A160VIK5"/>
<organism evidence="2">
    <name type="scientific">hydrothermal vent metagenome</name>
    <dbReference type="NCBI Taxonomy" id="652676"/>
    <lineage>
        <taxon>unclassified sequences</taxon>
        <taxon>metagenomes</taxon>
        <taxon>ecological metagenomes</taxon>
    </lineage>
</organism>
<gene>
    <name evidence="2" type="ORF">MGWOODY_Mmi577</name>
</gene>
<accession>A0A160VIK5</accession>
<dbReference type="Gene3D" id="2.60.40.4070">
    <property type="match status" value="1"/>
</dbReference>
<sequence>MILLLKTMVNYSAIAFLLLSIQVIHAQNTVCFDIEPNPNANSTAFSDFTKYIRVLDCFSIYAESSIPDEKVLHAAAVAAELLDNNEDGEVDDPVLKAELAANGALIPIFAYDGSSAMENFFDHYDGEGAAAVLWRNEIDPNNPGYWGADATVEEVVHVINAIGHTNIYPGAFAVEPNSSLLTTAMDVARGGQFIQHPNNYPPEAWYHYDDYTCDYECMAIEYLYWCIVTNMGILADAATCTGIANEWEPCTPSLFEQTDILMYALITDSTYLIPQLAPDGNYCPVSINVAANEIYPHGFQLHAAYPNPFNPVTTIRYEAPIGRQLTIGIHDLTGKLVKTLNTDKQSVSPGIVHWNGQSDKGKPLPSGVYFYRLSATDFTATRKIVLLK</sequence>